<accession>A0A8J2TP75</accession>
<feature type="transmembrane region" description="Helical" evidence="1">
    <location>
        <begin position="80"/>
        <end position="109"/>
    </location>
</feature>
<feature type="transmembrane region" description="Helical" evidence="1">
    <location>
        <begin position="47"/>
        <end position="68"/>
    </location>
</feature>
<feature type="transmembrane region" description="Helical" evidence="1">
    <location>
        <begin position="9"/>
        <end position="27"/>
    </location>
</feature>
<keyword evidence="1" id="KW-0472">Membrane</keyword>
<comment type="caution">
    <text evidence="2">The sequence shown here is derived from an EMBL/GenBank/DDBJ whole genome shotgun (WGS) entry which is preliminary data.</text>
</comment>
<organism evidence="2 3">
    <name type="scientific">Aquaticitalea lipolytica</name>
    <dbReference type="NCBI Taxonomy" id="1247562"/>
    <lineage>
        <taxon>Bacteria</taxon>
        <taxon>Pseudomonadati</taxon>
        <taxon>Bacteroidota</taxon>
        <taxon>Flavobacteriia</taxon>
        <taxon>Flavobacteriales</taxon>
        <taxon>Flavobacteriaceae</taxon>
        <taxon>Aquaticitalea</taxon>
    </lineage>
</organism>
<proteinExistence type="predicted"/>
<evidence type="ECO:0000313" key="3">
    <source>
        <dbReference type="Proteomes" id="UP000598120"/>
    </source>
</evidence>
<evidence type="ECO:0000313" key="2">
    <source>
        <dbReference type="EMBL" id="GFZ82307.1"/>
    </source>
</evidence>
<reference evidence="2 3" key="1">
    <citation type="journal article" date="2014" name="Int. J. Syst. Evol. Microbiol.">
        <title>Complete genome sequence of Corynebacterium casei LMG S-19264T (=DSM 44701T), isolated from a smear-ripened cheese.</title>
        <authorList>
            <consortium name="US DOE Joint Genome Institute (JGI-PGF)"/>
            <person name="Walter F."/>
            <person name="Albersmeier A."/>
            <person name="Kalinowski J."/>
            <person name="Ruckert C."/>
        </authorList>
    </citation>
    <scope>NUCLEOTIDE SEQUENCE [LARGE SCALE GENOMIC DNA]</scope>
    <source>
        <strain evidence="2 3">CGMCC 1.15295</strain>
    </source>
</reference>
<sequence>MNTTLRKEIIWFAICLILILLVYYFNIGSLNIFAESFLDINVHDTYFVVPSFQFLILLTLFVFFDVYLIRSFFYRFKNVIVNYISLTINLFMIVALSYLISFVFSNAVFDSTTIYPPLSADNVVTDENIFGRFFYVPVVLQVCLVSIQTILAFKTGVLIQNKKYESSLHK</sequence>
<dbReference type="RefSeq" id="WP_188605296.1">
    <property type="nucleotide sequence ID" value="NZ_BMIC01000001.1"/>
</dbReference>
<protein>
    <submittedName>
        <fullName evidence="2">Uncharacterized protein</fullName>
    </submittedName>
</protein>
<dbReference type="AlphaFoldDB" id="A0A8J2TP75"/>
<evidence type="ECO:0000256" key="1">
    <source>
        <dbReference type="SAM" id="Phobius"/>
    </source>
</evidence>
<keyword evidence="1" id="KW-1133">Transmembrane helix</keyword>
<feature type="transmembrane region" description="Helical" evidence="1">
    <location>
        <begin position="129"/>
        <end position="153"/>
    </location>
</feature>
<dbReference type="EMBL" id="BMIC01000001">
    <property type="protein sequence ID" value="GFZ82307.1"/>
    <property type="molecule type" value="Genomic_DNA"/>
</dbReference>
<keyword evidence="3" id="KW-1185">Reference proteome</keyword>
<name>A0A8J2TP75_9FLAO</name>
<gene>
    <name evidence="2" type="ORF">GCM10011531_10910</name>
</gene>
<keyword evidence="1" id="KW-0812">Transmembrane</keyword>
<dbReference type="Proteomes" id="UP000598120">
    <property type="component" value="Unassembled WGS sequence"/>
</dbReference>